<reference evidence="2 3" key="1">
    <citation type="submission" date="2020-04" db="EMBL/GenBank/DDBJ databases">
        <authorList>
            <person name="Zhang R."/>
            <person name="Schippers A."/>
        </authorList>
    </citation>
    <scope>NUCLEOTIDE SEQUENCE [LARGE SCALE GENOMIC DNA]</scope>
    <source>
        <strain evidence="2 3">DSM 109850</strain>
    </source>
</reference>
<proteinExistence type="predicted"/>
<comment type="caution">
    <text evidence="2">The sequence shown here is derived from an EMBL/GenBank/DDBJ whole genome shotgun (WGS) entry which is preliminary data.</text>
</comment>
<gene>
    <name evidence="2" type="ORF">HIJ39_08340</name>
</gene>
<accession>A0A7Y0L471</accession>
<feature type="chain" id="PRO_5030982902" evidence="1">
    <location>
        <begin position="25"/>
        <end position="147"/>
    </location>
</feature>
<feature type="signal peptide" evidence="1">
    <location>
        <begin position="1"/>
        <end position="24"/>
    </location>
</feature>
<dbReference type="EMBL" id="JABBVZ010000021">
    <property type="protein sequence ID" value="NMP22361.1"/>
    <property type="molecule type" value="Genomic_DNA"/>
</dbReference>
<evidence type="ECO:0000313" key="3">
    <source>
        <dbReference type="Proteomes" id="UP000533476"/>
    </source>
</evidence>
<keyword evidence="3" id="KW-1185">Reference proteome</keyword>
<keyword evidence="1" id="KW-0732">Signal</keyword>
<sequence>MNRTKYGIFGAAAAAVALGSGAYAATTTRAASITNTPPTYVVKIAEQQAKENGDPTPAGAVVIDTTRGAAMHAAEVGGVDGSQIPVWLVVLHGYFKDRNASVPAGQPLPTGHVILFTINKRTHQIMDFGIGDRSPNLSSFGTLDNFS</sequence>
<organism evidence="2 3">
    <name type="scientific">Sulfobacillus harzensis</name>
    <dbReference type="NCBI Taxonomy" id="2729629"/>
    <lineage>
        <taxon>Bacteria</taxon>
        <taxon>Bacillati</taxon>
        <taxon>Bacillota</taxon>
        <taxon>Clostridia</taxon>
        <taxon>Eubacteriales</taxon>
        <taxon>Clostridiales Family XVII. Incertae Sedis</taxon>
        <taxon>Sulfobacillus</taxon>
    </lineage>
</organism>
<name>A0A7Y0L471_9FIRM</name>
<dbReference type="RefSeq" id="WP_169098594.1">
    <property type="nucleotide sequence ID" value="NZ_JABBVZ010000021.1"/>
</dbReference>
<dbReference type="Proteomes" id="UP000533476">
    <property type="component" value="Unassembled WGS sequence"/>
</dbReference>
<protein>
    <submittedName>
        <fullName evidence="2">Uncharacterized protein</fullName>
    </submittedName>
</protein>
<evidence type="ECO:0000256" key="1">
    <source>
        <dbReference type="SAM" id="SignalP"/>
    </source>
</evidence>
<evidence type="ECO:0000313" key="2">
    <source>
        <dbReference type="EMBL" id="NMP22361.1"/>
    </source>
</evidence>
<dbReference type="AlphaFoldDB" id="A0A7Y0L471"/>